<dbReference type="AlphaFoldDB" id="A0AAD3NHX7"/>
<name>A0AAD3NHX7_LATJO</name>
<sequence>MKGTGTPPDGNTAPEEVRRFSVCASRLPALRREREKLRIRFQRAAAAAAAWSPNTTHTPRFKTQTHTPRTGETDRGTAMSSSMFPSIYNFLK</sequence>
<dbReference type="Proteomes" id="UP001279410">
    <property type="component" value="Unassembled WGS sequence"/>
</dbReference>
<reference evidence="2" key="1">
    <citation type="submission" date="2022-08" db="EMBL/GenBank/DDBJ databases">
        <title>Genome sequencing of akame (Lates japonicus).</title>
        <authorList>
            <person name="Hashiguchi Y."/>
            <person name="Takahashi H."/>
        </authorList>
    </citation>
    <scope>NUCLEOTIDE SEQUENCE</scope>
    <source>
        <strain evidence="2">Kochi</strain>
    </source>
</reference>
<keyword evidence="3" id="KW-1185">Reference proteome</keyword>
<evidence type="ECO:0000313" key="3">
    <source>
        <dbReference type="Proteomes" id="UP001279410"/>
    </source>
</evidence>
<proteinExistence type="predicted"/>
<comment type="caution">
    <text evidence="2">The sequence shown here is derived from an EMBL/GenBank/DDBJ whole genome shotgun (WGS) entry which is preliminary data.</text>
</comment>
<organism evidence="2 3">
    <name type="scientific">Lates japonicus</name>
    <name type="common">Japanese lates</name>
    <dbReference type="NCBI Taxonomy" id="270547"/>
    <lineage>
        <taxon>Eukaryota</taxon>
        <taxon>Metazoa</taxon>
        <taxon>Chordata</taxon>
        <taxon>Craniata</taxon>
        <taxon>Vertebrata</taxon>
        <taxon>Euteleostomi</taxon>
        <taxon>Actinopterygii</taxon>
        <taxon>Neopterygii</taxon>
        <taxon>Teleostei</taxon>
        <taxon>Neoteleostei</taxon>
        <taxon>Acanthomorphata</taxon>
        <taxon>Carangaria</taxon>
        <taxon>Carangaria incertae sedis</taxon>
        <taxon>Centropomidae</taxon>
        <taxon>Lates</taxon>
    </lineage>
</organism>
<evidence type="ECO:0000313" key="2">
    <source>
        <dbReference type="EMBL" id="GLD73333.1"/>
    </source>
</evidence>
<gene>
    <name evidence="2" type="ORF">AKAME5_002465800</name>
</gene>
<dbReference type="EMBL" id="BRZM01001522">
    <property type="protein sequence ID" value="GLD73333.1"/>
    <property type="molecule type" value="Genomic_DNA"/>
</dbReference>
<protein>
    <submittedName>
        <fullName evidence="2">ETS domain-containing protein Elk-3-like isoform X1</fullName>
    </submittedName>
</protein>
<feature type="region of interest" description="Disordered" evidence="1">
    <location>
        <begin position="46"/>
        <end position="80"/>
    </location>
</feature>
<accession>A0AAD3NHX7</accession>
<evidence type="ECO:0000256" key="1">
    <source>
        <dbReference type="SAM" id="MobiDB-lite"/>
    </source>
</evidence>
<feature type="compositionally biased region" description="Polar residues" evidence="1">
    <location>
        <begin position="52"/>
        <end position="68"/>
    </location>
</feature>